<keyword evidence="2" id="KW-1185">Reference proteome</keyword>
<evidence type="ECO:0000313" key="1">
    <source>
        <dbReference type="EMBL" id="CDW72134.1"/>
    </source>
</evidence>
<reference evidence="1 2" key="1">
    <citation type="submission" date="2014-06" db="EMBL/GenBank/DDBJ databases">
        <authorList>
            <person name="Swart Estienne"/>
        </authorList>
    </citation>
    <scope>NUCLEOTIDE SEQUENCE [LARGE SCALE GENOMIC DNA]</scope>
    <source>
        <strain evidence="1 2">130c</strain>
    </source>
</reference>
<protein>
    <submittedName>
        <fullName evidence="1">Uncharacterized protein</fullName>
    </submittedName>
</protein>
<dbReference type="InParanoid" id="A0A077ZRP2"/>
<name>A0A077ZRP2_STYLE</name>
<dbReference type="Proteomes" id="UP000039865">
    <property type="component" value="Unassembled WGS sequence"/>
</dbReference>
<dbReference type="EMBL" id="CCKQ01001034">
    <property type="protein sequence ID" value="CDW72134.1"/>
    <property type="molecule type" value="Genomic_DNA"/>
</dbReference>
<proteinExistence type="predicted"/>
<organism evidence="1 2">
    <name type="scientific">Stylonychia lemnae</name>
    <name type="common">Ciliate</name>
    <dbReference type="NCBI Taxonomy" id="5949"/>
    <lineage>
        <taxon>Eukaryota</taxon>
        <taxon>Sar</taxon>
        <taxon>Alveolata</taxon>
        <taxon>Ciliophora</taxon>
        <taxon>Intramacronucleata</taxon>
        <taxon>Spirotrichea</taxon>
        <taxon>Stichotrichia</taxon>
        <taxon>Sporadotrichida</taxon>
        <taxon>Oxytrichidae</taxon>
        <taxon>Stylonychinae</taxon>
        <taxon>Stylonychia</taxon>
    </lineage>
</organism>
<dbReference type="AlphaFoldDB" id="A0A077ZRP2"/>
<accession>A0A077ZRP2</accession>
<gene>
    <name evidence="1" type="primary">Contig4847.g5189</name>
    <name evidence="1" type="ORF">STYLEM_1088</name>
</gene>
<evidence type="ECO:0000313" key="2">
    <source>
        <dbReference type="Proteomes" id="UP000039865"/>
    </source>
</evidence>
<sequence length="55" mass="5972">MEIITLVSGKMIKRMDMANIIVRMGGFMKGNGQIIIGKGQDCLNGLMVIITMDNG</sequence>